<evidence type="ECO:0000313" key="4">
    <source>
        <dbReference type="EMBL" id="KAL2787182.1"/>
    </source>
</evidence>
<proteinExistence type="inferred from homology"/>
<dbReference type="PANTHER" id="PTHR42748:SF26">
    <property type="entry name" value="NMRA-LIKE DOMAIN-CONTAINING PROTEIN"/>
    <property type="match status" value="1"/>
</dbReference>
<dbReference type="Gene3D" id="3.90.25.10">
    <property type="entry name" value="UDP-galactose 4-epimerase, domain 1"/>
    <property type="match status" value="1"/>
</dbReference>
<keyword evidence="2" id="KW-0521">NADP</keyword>
<dbReference type="Pfam" id="PF05368">
    <property type="entry name" value="NmrA"/>
    <property type="match status" value="1"/>
</dbReference>
<organism evidence="4 5">
    <name type="scientific">Aspergillus keveii</name>
    <dbReference type="NCBI Taxonomy" id="714993"/>
    <lineage>
        <taxon>Eukaryota</taxon>
        <taxon>Fungi</taxon>
        <taxon>Dikarya</taxon>
        <taxon>Ascomycota</taxon>
        <taxon>Pezizomycotina</taxon>
        <taxon>Eurotiomycetes</taxon>
        <taxon>Eurotiomycetidae</taxon>
        <taxon>Eurotiales</taxon>
        <taxon>Aspergillaceae</taxon>
        <taxon>Aspergillus</taxon>
        <taxon>Aspergillus subgen. Nidulantes</taxon>
    </lineage>
</organism>
<evidence type="ECO:0000256" key="1">
    <source>
        <dbReference type="ARBA" id="ARBA00006328"/>
    </source>
</evidence>
<comment type="similarity">
    <text evidence="1">Belongs to the NmrA-type oxidoreductase family.</text>
</comment>
<name>A0ABR4FW22_9EURO</name>
<dbReference type="InterPro" id="IPR036291">
    <property type="entry name" value="NAD(P)-bd_dom_sf"/>
</dbReference>
<dbReference type="InterPro" id="IPR008030">
    <property type="entry name" value="NmrA-like"/>
</dbReference>
<dbReference type="Proteomes" id="UP001610563">
    <property type="component" value="Unassembled WGS sequence"/>
</dbReference>
<dbReference type="SUPFAM" id="SSF51735">
    <property type="entry name" value="NAD(P)-binding Rossmann-fold domains"/>
    <property type="match status" value="1"/>
</dbReference>
<protein>
    <submittedName>
        <fullName evidence="4">NAD dependent epimerase/dehydratase</fullName>
    </submittedName>
</protein>
<keyword evidence="5" id="KW-1185">Reference proteome</keyword>
<gene>
    <name evidence="4" type="ORF">BJX66DRAFT_346337</name>
</gene>
<dbReference type="EMBL" id="JBFTWV010000102">
    <property type="protein sequence ID" value="KAL2787182.1"/>
    <property type="molecule type" value="Genomic_DNA"/>
</dbReference>
<feature type="domain" description="NmrA-like" evidence="3">
    <location>
        <begin position="1"/>
        <end position="316"/>
    </location>
</feature>
<evidence type="ECO:0000259" key="3">
    <source>
        <dbReference type="Pfam" id="PF05368"/>
    </source>
</evidence>
<evidence type="ECO:0000313" key="5">
    <source>
        <dbReference type="Proteomes" id="UP001610563"/>
    </source>
</evidence>
<accession>A0ABR4FW22</accession>
<evidence type="ECO:0000256" key="2">
    <source>
        <dbReference type="ARBA" id="ARBA00022857"/>
    </source>
</evidence>
<comment type="caution">
    <text evidence="4">The sequence shown here is derived from an EMBL/GenBank/DDBJ whole genome shotgun (WGS) entry which is preliminary data.</text>
</comment>
<dbReference type="Gene3D" id="3.40.50.720">
    <property type="entry name" value="NAD(P)-binding Rossmann-like Domain"/>
    <property type="match status" value="1"/>
</dbReference>
<dbReference type="PANTHER" id="PTHR42748">
    <property type="entry name" value="NITROGEN METABOLITE REPRESSION PROTEIN NMRA FAMILY MEMBER"/>
    <property type="match status" value="1"/>
</dbReference>
<reference evidence="4 5" key="1">
    <citation type="submission" date="2024-07" db="EMBL/GenBank/DDBJ databases">
        <title>Section-level genome sequencing and comparative genomics of Aspergillus sections Usti and Cavernicolus.</title>
        <authorList>
            <consortium name="Lawrence Berkeley National Laboratory"/>
            <person name="Nybo J.L."/>
            <person name="Vesth T.C."/>
            <person name="Theobald S."/>
            <person name="Frisvad J.C."/>
            <person name="Larsen T.O."/>
            <person name="Kjaerboelling I."/>
            <person name="Rothschild-Mancinelli K."/>
            <person name="Lyhne E.K."/>
            <person name="Kogle M.E."/>
            <person name="Barry K."/>
            <person name="Clum A."/>
            <person name="Na H."/>
            <person name="Ledsgaard L."/>
            <person name="Lin J."/>
            <person name="Lipzen A."/>
            <person name="Kuo A."/>
            <person name="Riley R."/>
            <person name="Mondo S."/>
            <person name="Labutti K."/>
            <person name="Haridas S."/>
            <person name="Pangalinan J."/>
            <person name="Salamov A.A."/>
            <person name="Simmons B.A."/>
            <person name="Magnuson J.K."/>
            <person name="Chen J."/>
            <person name="Drula E."/>
            <person name="Henrissat B."/>
            <person name="Wiebenga A."/>
            <person name="Lubbers R.J."/>
            <person name="Gomes A.C."/>
            <person name="Makela M.R."/>
            <person name="Stajich J."/>
            <person name="Grigoriev I.V."/>
            <person name="Mortensen U.H."/>
            <person name="De Vries R.P."/>
            <person name="Baker S.E."/>
            <person name="Andersen M.R."/>
        </authorList>
    </citation>
    <scope>NUCLEOTIDE SEQUENCE [LARGE SCALE GENOMIC DNA]</scope>
    <source>
        <strain evidence="4 5">CBS 209.92</strain>
    </source>
</reference>
<dbReference type="InterPro" id="IPR051164">
    <property type="entry name" value="NmrA-like_oxidored"/>
</dbReference>
<sequence>MTKIIAITGITGVQGGSIANTYLSLPGYAVRGLTRNPTSPKALEWAKRGVQIVQADLNDPSSLGPALKDANLIFGVTDFWTIFSDPTSKTKKKPKQDITEYSFEVEVAQGKNLAEAAAKVKGLERFVFSSMASAKRASGGKFDRLYHMDSKAVVVDYARTLKGLQGKFSVIQAPIYFNLLWEWGLPTTPKKQPDCTYTIHPIGHLNIPIPFGDVAGDFGRCARAVFDAAPGTNLLAVGEMMSWEAYIETWCASQGVPVGKYREHTIEEYEEFLPGGLGREFGENVLFAQEFGYDGREEGVGRPEELGVKMTSFKEYCEKTDFSSIL</sequence>